<sequence length="344" mass="36850">MKLSIKEIAQLLDGEVQGNENLIIDQVAKIQEGKEGSISFLSNLKYESHLYTTNASAVIVDKTFVPKQQISATLIRVEDAYSAFSTILEEVQRMSSLGKTGIEQPSFLHESVQHGEQLYLGAFAYVGANVQLGKNVKIYPQVYLGDNVQVGDNTILMSGVKVYSGTVIGSHCTIHAGTVIGSDGFGFAPQADGSYKKIPQIGNVIIEDHVEIGANSVIDCATTGSTVIERGVKLDNLIQIAHNVRIGENTVMAGQSGISGSSSVGKNCVLAGQVGIAGHVEIADRTVISAQSGVGKSLKKPGQIYGGSPVQNMSDYRKSVVLNRKLPELLERIELLEQKYQDLT</sequence>
<keyword evidence="5 7" id="KW-0443">Lipid metabolism</keyword>
<comment type="catalytic activity">
    <reaction evidence="7">
        <text>a UDP-3-O-[(3R)-3-hydroxyacyl]-alpha-D-glucosamine + a (3R)-hydroxyacyl-[ACP] = a UDP-2-N,3-O-bis[(3R)-3-hydroxyacyl]-alpha-D-glucosamine + holo-[ACP] + H(+)</text>
        <dbReference type="Rhea" id="RHEA:53836"/>
        <dbReference type="Rhea" id="RHEA-COMP:9685"/>
        <dbReference type="Rhea" id="RHEA-COMP:9945"/>
        <dbReference type="ChEBI" id="CHEBI:15378"/>
        <dbReference type="ChEBI" id="CHEBI:64479"/>
        <dbReference type="ChEBI" id="CHEBI:78827"/>
        <dbReference type="ChEBI" id="CHEBI:137740"/>
        <dbReference type="ChEBI" id="CHEBI:137748"/>
        <dbReference type="EC" id="2.3.1.191"/>
    </reaction>
</comment>
<comment type="pathway">
    <text evidence="7">Bacterial outer membrane biogenesis; LPS lipid A biosynthesis.</text>
</comment>
<dbReference type="Proteomes" id="UP001403385">
    <property type="component" value="Unassembled WGS sequence"/>
</dbReference>
<dbReference type="PANTHER" id="PTHR43378:SF2">
    <property type="entry name" value="UDP-3-O-ACYLGLUCOSAMINE N-ACYLTRANSFERASE 1, MITOCHONDRIAL-RELATED"/>
    <property type="match status" value="1"/>
</dbReference>
<evidence type="ECO:0000256" key="7">
    <source>
        <dbReference type="HAMAP-Rule" id="MF_00523"/>
    </source>
</evidence>
<dbReference type="GO" id="GO:0103118">
    <property type="term" value="F:UDP-3-O-[(3R)-3-hydroxyacyl]-glucosamine N-acyltransferase activity"/>
    <property type="evidence" value="ECO:0007669"/>
    <property type="project" value="UniProtKB-EC"/>
</dbReference>
<dbReference type="PROSITE" id="PS00101">
    <property type="entry name" value="HEXAPEP_TRANSFERASES"/>
    <property type="match status" value="1"/>
</dbReference>
<dbReference type="AlphaFoldDB" id="A0AAW9SBC1"/>
<keyword evidence="2 7" id="KW-0441">Lipid A biosynthesis</keyword>
<proteinExistence type="inferred from homology"/>
<comment type="subunit">
    <text evidence="7">Homotrimer.</text>
</comment>
<dbReference type="Pfam" id="PF14602">
    <property type="entry name" value="Hexapep_2"/>
    <property type="match status" value="1"/>
</dbReference>
<dbReference type="NCBIfam" id="NF002060">
    <property type="entry name" value="PRK00892.1"/>
    <property type="match status" value="1"/>
</dbReference>
<evidence type="ECO:0000256" key="3">
    <source>
        <dbReference type="ARBA" id="ARBA00022679"/>
    </source>
</evidence>
<accession>A0AAW9SBC1</accession>
<evidence type="ECO:0000256" key="4">
    <source>
        <dbReference type="ARBA" id="ARBA00022737"/>
    </source>
</evidence>
<protein>
    <recommendedName>
        <fullName evidence="7">UDP-3-O-acylglucosamine N-acyltransferase</fullName>
        <ecNumber evidence="7">2.3.1.191</ecNumber>
    </recommendedName>
</protein>
<dbReference type="EC" id="2.3.1.191" evidence="7"/>
<keyword evidence="4 7" id="KW-0677">Repeat</keyword>
<dbReference type="Gene3D" id="2.160.10.10">
    <property type="entry name" value="Hexapeptide repeat proteins"/>
    <property type="match status" value="1"/>
</dbReference>
<dbReference type="GO" id="GO:0016410">
    <property type="term" value="F:N-acyltransferase activity"/>
    <property type="evidence" value="ECO:0007669"/>
    <property type="project" value="InterPro"/>
</dbReference>
<dbReference type="InterPro" id="IPR020573">
    <property type="entry name" value="UDP_GlcNAc_AcTrfase_non-rep"/>
</dbReference>
<gene>
    <name evidence="7 9" type="primary">lpxD</name>
    <name evidence="9" type="ORF">AAG747_17700</name>
</gene>
<dbReference type="HAMAP" id="MF_00523">
    <property type="entry name" value="LpxD"/>
    <property type="match status" value="1"/>
</dbReference>
<evidence type="ECO:0000256" key="6">
    <source>
        <dbReference type="ARBA" id="ARBA00023315"/>
    </source>
</evidence>
<dbReference type="GO" id="GO:0016020">
    <property type="term" value="C:membrane"/>
    <property type="evidence" value="ECO:0007669"/>
    <property type="project" value="GOC"/>
</dbReference>
<dbReference type="SUPFAM" id="SSF51161">
    <property type="entry name" value="Trimeric LpxA-like enzymes"/>
    <property type="match status" value="1"/>
</dbReference>
<dbReference type="Pfam" id="PF00132">
    <property type="entry name" value="Hexapep"/>
    <property type="match status" value="1"/>
</dbReference>
<dbReference type="NCBIfam" id="TIGR01853">
    <property type="entry name" value="lipid_A_lpxD"/>
    <property type="match status" value="1"/>
</dbReference>
<organism evidence="9 10">
    <name type="scientific">Rapidithrix thailandica</name>
    <dbReference type="NCBI Taxonomy" id="413964"/>
    <lineage>
        <taxon>Bacteria</taxon>
        <taxon>Pseudomonadati</taxon>
        <taxon>Bacteroidota</taxon>
        <taxon>Cytophagia</taxon>
        <taxon>Cytophagales</taxon>
        <taxon>Flammeovirgaceae</taxon>
        <taxon>Rapidithrix</taxon>
    </lineage>
</organism>
<evidence type="ECO:0000256" key="2">
    <source>
        <dbReference type="ARBA" id="ARBA00022556"/>
    </source>
</evidence>
<dbReference type="CDD" id="cd03352">
    <property type="entry name" value="LbH_LpxD"/>
    <property type="match status" value="1"/>
</dbReference>
<name>A0AAW9SBC1_9BACT</name>
<dbReference type="Pfam" id="PF04613">
    <property type="entry name" value="LpxD"/>
    <property type="match status" value="1"/>
</dbReference>
<dbReference type="InterPro" id="IPR011004">
    <property type="entry name" value="Trimer_LpxA-like_sf"/>
</dbReference>
<reference evidence="9 10" key="1">
    <citation type="submission" date="2024-04" db="EMBL/GenBank/DDBJ databases">
        <title>Novel genus in family Flammeovirgaceae.</title>
        <authorList>
            <person name="Nguyen T.H."/>
            <person name="Vuong T.Q."/>
            <person name="Le H."/>
            <person name="Kim S.-G."/>
        </authorList>
    </citation>
    <scope>NUCLEOTIDE SEQUENCE [LARGE SCALE GENOMIC DNA]</scope>
    <source>
        <strain evidence="9 10">JCM 23209</strain>
    </source>
</reference>
<feature type="active site" description="Proton acceptor" evidence="7">
    <location>
        <position position="242"/>
    </location>
</feature>
<comment type="caution">
    <text evidence="9">The sequence shown here is derived from an EMBL/GenBank/DDBJ whole genome shotgun (WGS) entry which is preliminary data.</text>
</comment>
<dbReference type="InterPro" id="IPR007691">
    <property type="entry name" value="LpxD"/>
</dbReference>
<evidence type="ECO:0000313" key="10">
    <source>
        <dbReference type="Proteomes" id="UP001403385"/>
    </source>
</evidence>
<comment type="similarity">
    <text evidence="7">Belongs to the transferase hexapeptide repeat family. LpxD subfamily.</text>
</comment>
<dbReference type="RefSeq" id="WP_346822541.1">
    <property type="nucleotide sequence ID" value="NZ_JBDKWZ010000010.1"/>
</dbReference>
<evidence type="ECO:0000256" key="5">
    <source>
        <dbReference type="ARBA" id="ARBA00023098"/>
    </source>
</evidence>
<dbReference type="InterPro" id="IPR018357">
    <property type="entry name" value="Hexapep_transf_CS"/>
</dbReference>
<keyword evidence="3 7" id="KW-0808">Transferase</keyword>
<evidence type="ECO:0000259" key="8">
    <source>
        <dbReference type="Pfam" id="PF04613"/>
    </source>
</evidence>
<dbReference type="PANTHER" id="PTHR43378">
    <property type="entry name" value="UDP-3-O-ACYLGLUCOSAMINE N-ACYLTRANSFERASE"/>
    <property type="match status" value="1"/>
</dbReference>
<dbReference type="GO" id="GO:0009245">
    <property type="term" value="P:lipid A biosynthetic process"/>
    <property type="evidence" value="ECO:0007669"/>
    <property type="project" value="UniProtKB-UniRule"/>
</dbReference>
<dbReference type="Gene3D" id="3.40.1390.10">
    <property type="entry name" value="MurE/MurF, N-terminal domain"/>
    <property type="match status" value="1"/>
</dbReference>
<keyword evidence="10" id="KW-1185">Reference proteome</keyword>
<dbReference type="EMBL" id="JBDKWZ010000010">
    <property type="protein sequence ID" value="MEN7549763.1"/>
    <property type="molecule type" value="Genomic_DNA"/>
</dbReference>
<keyword evidence="6 7" id="KW-0012">Acyltransferase</keyword>
<keyword evidence="1 7" id="KW-0444">Lipid biosynthesis</keyword>
<evidence type="ECO:0000313" key="9">
    <source>
        <dbReference type="EMBL" id="MEN7549763.1"/>
    </source>
</evidence>
<evidence type="ECO:0000256" key="1">
    <source>
        <dbReference type="ARBA" id="ARBA00022516"/>
    </source>
</evidence>
<comment type="function">
    <text evidence="7">Catalyzes the N-acylation of UDP-3-O-acylglucosamine using 3-hydroxyacyl-ACP as the acyl donor. Is involved in the biosynthesis of lipid A, a phosphorylated glycolipid that anchors the lipopolysaccharide to the outer membrane of the cell.</text>
</comment>
<feature type="domain" description="UDP-3-O-[3-hydroxymyristoyl] glucosamine N-acyltransferase non-repeat region" evidence="8">
    <location>
        <begin position="22"/>
        <end position="89"/>
    </location>
</feature>
<dbReference type="InterPro" id="IPR001451">
    <property type="entry name" value="Hexapep"/>
</dbReference>